<dbReference type="InterPro" id="IPR050491">
    <property type="entry name" value="AmpC-like"/>
</dbReference>
<keyword evidence="1" id="KW-0732">Signal</keyword>
<name>A0A2A2SGM3_9SPHN</name>
<feature type="chain" id="PRO_5012471897" description="Beta-lactamase-related domain-containing protein" evidence="1">
    <location>
        <begin position="18"/>
        <end position="471"/>
    </location>
</feature>
<accession>A0A2A2SGM3</accession>
<keyword evidence="4" id="KW-1185">Reference proteome</keyword>
<evidence type="ECO:0000313" key="4">
    <source>
        <dbReference type="Proteomes" id="UP000218151"/>
    </source>
</evidence>
<dbReference type="EMBL" id="NSLI01000002">
    <property type="protein sequence ID" value="PAX08444.1"/>
    <property type="molecule type" value="Genomic_DNA"/>
</dbReference>
<dbReference type="SUPFAM" id="SSF56601">
    <property type="entry name" value="beta-lactamase/transpeptidase-like"/>
    <property type="match status" value="1"/>
</dbReference>
<feature type="domain" description="Beta-lactamase-related" evidence="2">
    <location>
        <begin position="154"/>
        <end position="452"/>
    </location>
</feature>
<protein>
    <recommendedName>
        <fullName evidence="2">Beta-lactamase-related domain-containing protein</fullName>
    </recommendedName>
</protein>
<dbReference type="RefSeq" id="WP_095996954.1">
    <property type="nucleotide sequence ID" value="NZ_NSLI01000002.1"/>
</dbReference>
<organism evidence="3 4">
    <name type="scientific">Sphingomonas lenta</name>
    <dbReference type="NCBI Taxonomy" id="1141887"/>
    <lineage>
        <taxon>Bacteria</taxon>
        <taxon>Pseudomonadati</taxon>
        <taxon>Pseudomonadota</taxon>
        <taxon>Alphaproteobacteria</taxon>
        <taxon>Sphingomonadales</taxon>
        <taxon>Sphingomonadaceae</taxon>
        <taxon>Sphingomonas</taxon>
    </lineage>
</organism>
<gene>
    <name evidence="3" type="ORF">CKY28_03365</name>
</gene>
<dbReference type="Pfam" id="PF00144">
    <property type="entry name" value="Beta-lactamase"/>
    <property type="match status" value="1"/>
</dbReference>
<evidence type="ECO:0000313" key="3">
    <source>
        <dbReference type="EMBL" id="PAX08444.1"/>
    </source>
</evidence>
<evidence type="ECO:0000256" key="1">
    <source>
        <dbReference type="SAM" id="SignalP"/>
    </source>
</evidence>
<dbReference type="InterPro" id="IPR001466">
    <property type="entry name" value="Beta-lactam-related"/>
</dbReference>
<dbReference type="PANTHER" id="PTHR46825:SF9">
    <property type="entry name" value="BETA-LACTAMASE-RELATED DOMAIN-CONTAINING PROTEIN"/>
    <property type="match status" value="1"/>
</dbReference>
<dbReference type="InterPro" id="IPR012338">
    <property type="entry name" value="Beta-lactam/transpept-like"/>
</dbReference>
<dbReference type="Proteomes" id="UP000218151">
    <property type="component" value="Unassembled WGS sequence"/>
</dbReference>
<comment type="caution">
    <text evidence="3">The sequence shown here is derived from an EMBL/GenBank/DDBJ whole genome shotgun (WGS) entry which is preliminary data.</text>
</comment>
<reference evidence="4" key="1">
    <citation type="submission" date="2017-09" db="EMBL/GenBank/DDBJ databases">
        <authorList>
            <person name="Feng G."/>
            <person name="Zhu H."/>
        </authorList>
    </citation>
    <scope>NUCLEOTIDE SEQUENCE [LARGE SCALE GENOMIC DNA]</scope>
    <source>
        <strain evidence="4">1PNM-20</strain>
    </source>
</reference>
<proteinExistence type="predicted"/>
<dbReference type="AlphaFoldDB" id="A0A2A2SGM3"/>
<dbReference type="OrthoDB" id="113033at2"/>
<dbReference type="PANTHER" id="PTHR46825">
    <property type="entry name" value="D-ALANYL-D-ALANINE-CARBOXYPEPTIDASE/ENDOPEPTIDASE AMPH"/>
    <property type="match status" value="1"/>
</dbReference>
<evidence type="ECO:0000259" key="2">
    <source>
        <dbReference type="Pfam" id="PF00144"/>
    </source>
</evidence>
<feature type="signal peptide" evidence="1">
    <location>
        <begin position="1"/>
        <end position="17"/>
    </location>
</feature>
<sequence>MSPFRHLMITLSAAALAAASPAPTPGESFAAEVVALAGSTTFDAATWLAAHGLAAQDADAAAVLGALRRAGPIELVSLNEQGTLLETTMRRKADGRSFRVVGVAAKDGPGKLRALFAVPVPTPYTMPAFAGPLSEADLKKAVDARVSFAAERDEFSGTVLVMHGDRVVYARSVGQADREAGAANGPDTKFNIGSMGKMFTAVAVMQQVEAGKLSLDTTVGQVLPDYPNEAARAVTVRQLLNHSAGLGNLWERKGWNRTGRYPTAASVLPVFAAEPLMFAPGSRAGYSNEGFVLLSAMVERLAGVPFPAYVERHILAPAGMHDTSQADQDQPLAGRAMGYRYAEADLLGLGDRERMPEPISLGSNGAGGQFATAADMLRFLQALRGGELISARSLATLVAPGGGQRNYGLGFERDADGALIGHDGGGPHSGVNADAKIAPVTGWSYAVMGNYDAPFAQVLGKDIGELLTAMD</sequence>
<dbReference type="Gene3D" id="3.40.710.10">
    <property type="entry name" value="DD-peptidase/beta-lactamase superfamily"/>
    <property type="match status" value="1"/>
</dbReference>